<feature type="domain" description="STAS" evidence="3">
    <location>
        <begin position="16"/>
        <end position="117"/>
    </location>
</feature>
<dbReference type="Gene3D" id="3.30.750.24">
    <property type="entry name" value="STAS domain"/>
    <property type="match status" value="1"/>
</dbReference>
<dbReference type="PANTHER" id="PTHR33495:SF2">
    <property type="entry name" value="ANTI-SIGMA FACTOR ANTAGONIST TM_1081-RELATED"/>
    <property type="match status" value="1"/>
</dbReference>
<dbReference type="CDD" id="cd07043">
    <property type="entry name" value="STAS_anti-anti-sigma_factors"/>
    <property type="match status" value="1"/>
</dbReference>
<proteinExistence type="inferred from homology"/>
<protein>
    <recommendedName>
        <fullName evidence="2">Anti-sigma factor antagonist</fullName>
    </recommendedName>
</protein>
<evidence type="ECO:0000313" key="5">
    <source>
        <dbReference type="Proteomes" id="UP001225356"/>
    </source>
</evidence>
<evidence type="ECO:0000313" key="4">
    <source>
        <dbReference type="EMBL" id="MDP9842311.1"/>
    </source>
</evidence>
<dbReference type="NCBIfam" id="TIGR00377">
    <property type="entry name" value="ant_ant_sig"/>
    <property type="match status" value="1"/>
</dbReference>
<accession>A0ABT9Q6C8</accession>
<dbReference type="InterPro" id="IPR036513">
    <property type="entry name" value="STAS_dom_sf"/>
</dbReference>
<reference evidence="4 5" key="1">
    <citation type="submission" date="2023-07" db="EMBL/GenBank/DDBJ databases">
        <title>Sequencing the genomes of 1000 actinobacteria strains.</title>
        <authorList>
            <person name="Klenk H.-P."/>
        </authorList>
    </citation>
    <scope>NUCLEOTIDE SEQUENCE [LARGE SCALE GENOMIC DNA]</scope>
    <source>
        <strain evidence="4 5">DSM 46740</strain>
    </source>
</reference>
<evidence type="ECO:0000256" key="1">
    <source>
        <dbReference type="ARBA" id="ARBA00009013"/>
    </source>
</evidence>
<dbReference type="RefSeq" id="WP_307556233.1">
    <property type="nucleotide sequence ID" value="NZ_JAUSQU010000001.1"/>
</dbReference>
<dbReference type="Pfam" id="PF01740">
    <property type="entry name" value="STAS"/>
    <property type="match status" value="1"/>
</dbReference>
<keyword evidence="5" id="KW-1185">Reference proteome</keyword>
<name>A0ABT9Q6C8_9ACTN</name>
<dbReference type="PROSITE" id="PS50801">
    <property type="entry name" value="STAS"/>
    <property type="match status" value="1"/>
</dbReference>
<dbReference type="SUPFAM" id="SSF52091">
    <property type="entry name" value="SpoIIaa-like"/>
    <property type="match status" value="1"/>
</dbReference>
<comment type="similarity">
    <text evidence="1 2">Belongs to the anti-sigma-factor antagonist family.</text>
</comment>
<dbReference type="Proteomes" id="UP001225356">
    <property type="component" value="Unassembled WGS sequence"/>
</dbReference>
<dbReference type="InterPro" id="IPR003658">
    <property type="entry name" value="Anti-sigma_ant"/>
</dbReference>
<dbReference type="EMBL" id="JAUSQU010000001">
    <property type="protein sequence ID" value="MDP9842311.1"/>
    <property type="molecule type" value="Genomic_DNA"/>
</dbReference>
<gene>
    <name evidence="4" type="ORF">J2853_001522</name>
</gene>
<dbReference type="PANTHER" id="PTHR33495">
    <property type="entry name" value="ANTI-SIGMA FACTOR ANTAGONIST TM_1081-RELATED-RELATED"/>
    <property type="match status" value="1"/>
</dbReference>
<evidence type="ECO:0000259" key="3">
    <source>
        <dbReference type="PROSITE" id="PS50801"/>
    </source>
</evidence>
<dbReference type="InterPro" id="IPR002645">
    <property type="entry name" value="STAS_dom"/>
</dbReference>
<organism evidence="4 5">
    <name type="scientific">Streptosporangium lutulentum</name>
    <dbReference type="NCBI Taxonomy" id="1461250"/>
    <lineage>
        <taxon>Bacteria</taxon>
        <taxon>Bacillati</taxon>
        <taxon>Actinomycetota</taxon>
        <taxon>Actinomycetes</taxon>
        <taxon>Streptosporangiales</taxon>
        <taxon>Streptosporangiaceae</taxon>
        <taxon>Streptosporangium</taxon>
    </lineage>
</organism>
<comment type="caution">
    <text evidence="4">The sequence shown here is derived from an EMBL/GenBank/DDBJ whole genome shotgun (WGS) entry which is preliminary data.</text>
</comment>
<sequence>MTAAVRFTLHPDATVPHTLIMALSGELDYDNADVLCERITALLTGEYQRLVLDLSGLTFCDSTGIKVFLALRTLIDERSGAIALTDLHPRLDKVFQMTGLGQLFAVYPARADALNLMRAQPSAP</sequence>
<evidence type="ECO:0000256" key="2">
    <source>
        <dbReference type="RuleBase" id="RU003749"/>
    </source>
</evidence>